<dbReference type="AlphaFoldDB" id="A0A9P8Q4F9"/>
<sequence>MSDRAALNALLKSPITHEMVQYVVNKSLKVVQCKRSKTITILSPTSSEDGRQTTVVPLPSLMTFISRLIRYSNVSTGVFLTTLVYLQRVSTVLTPQSEGAPCTLHRVFLAALIISSKYHSDVKTLNSYWTKCTDGLFYLRDINLMESQLLELLNWDTSVTELDLIRSLDRKFLDPIKWNLQQQEFRRRMLAEFNIKQQQQQQQQHIKRQTSGVLLSPLKPSQGSYNNQFTAGSPTKSTKKQQAVYPCPKLVNVTTSQAPAFHLPQHKPTQAAVYYNNHQLQQQLSSGEETSNQQYHSRSSSLNSTFSVQSSSSSLSSVSPEPQHEMTKPTPNSYNMGYNFPQEIFSHNLQNSFMQKSVGGHDMDKIVDGSKKLLELPAYSFKFN</sequence>
<dbReference type="PANTHER" id="PTHR15615:SF114">
    <property type="entry name" value="PHO85 CYCLIN-1"/>
    <property type="match status" value="1"/>
</dbReference>
<accession>A0A9P8Q4F9</accession>
<protein>
    <recommendedName>
        <fullName evidence="2">Cyclin N-terminal domain-containing protein</fullName>
    </recommendedName>
</protein>
<name>A0A9P8Q4F9_WICPI</name>
<dbReference type="InterPro" id="IPR036915">
    <property type="entry name" value="Cyclin-like_sf"/>
</dbReference>
<dbReference type="SUPFAM" id="SSF47954">
    <property type="entry name" value="Cyclin-like"/>
    <property type="match status" value="1"/>
</dbReference>
<evidence type="ECO:0000313" key="3">
    <source>
        <dbReference type="EMBL" id="KAH3684077.1"/>
    </source>
</evidence>
<dbReference type="Pfam" id="PF00134">
    <property type="entry name" value="Cyclin_N"/>
    <property type="match status" value="1"/>
</dbReference>
<dbReference type="PANTHER" id="PTHR15615">
    <property type="match status" value="1"/>
</dbReference>
<dbReference type="InterPro" id="IPR013922">
    <property type="entry name" value="Cyclin_PHO80-like"/>
</dbReference>
<gene>
    <name evidence="3" type="ORF">WICPIJ_004952</name>
</gene>
<keyword evidence="4" id="KW-1185">Reference proteome</keyword>
<feature type="compositionally biased region" description="Polar residues" evidence="1">
    <location>
        <begin position="220"/>
        <end position="236"/>
    </location>
</feature>
<comment type="caution">
    <text evidence="3">The sequence shown here is derived from an EMBL/GenBank/DDBJ whole genome shotgun (WGS) entry which is preliminary data.</text>
</comment>
<dbReference type="CDD" id="cd20557">
    <property type="entry name" value="CYCLIN_ScPCL1-like"/>
    <property type="match status" value="1"/>
</dbReference>
<reference evidence="3" key="1">
    <citation type="journal article" date="2021" name="Open Biol.">
        <title>Shared evolutionary footprints suggest mitochondrial oxidative damage underlies multiple complex I losses in fungi.</title>
        <authorList>
            <person name="Schikora-Tamarit M.A."/>
            <person name="Marcet-Houben M."/>
            <person name="Nosek J."/>
            <person name="Gabaldon T."/>
        </authorList>
    </citation>
    <scope>NUCLEOTIDE SEQUENCE</scope>
    <source>
        <strain evidence="3">CBS2887</strain>
    </source>
</reference>
<feature type="domain" description="Cyclin N-terminal" evidence="2">
    <location>
        <begin position="59"/>
        <end position="157"/>
    </location>
</feature>
<feature type="compositionally biased region" description="Polar residues" evidence="1">
    <location>
        <begin position="282"/>
        <end position="298"/>
    </location>
</feature>
<dbReference type="GO" id="GO:0019901">
    <property type="term" value="F:protein kinase binding"/>
    <property type="evidence" value="ECO:0007669"/>
    <property type="project" value="InterPro"/>
</dbReference>
<feature type="compositionally biased region" description="Low complexity" evidence="1">
    <location>
        <begin position="299"/>
        <end position="319"/>
    </location>
</feature>
<dbReference type="Gene3D" id="1.10.472.10">
    <property type="entry name" value="Cyclin-like"/>
    <property type="match status" value="1"/>
</dbReference>
<proteinExistence type="predicted"/>
<dbReference type="OrthoDB" id="10250320at2759"/>
<reference evidence="3" key="2">
    <citation type="submission" date="2021-01" db="EMBL/GenBank/DDBJ databases">
        <authorList>
            <person name="Schikora-Tamarit M.A."/>
        </authorList>
    </citation>
    <scope>NUCLEOTIDE SEQUENCE</scope>
    <source>
        <strain evidence="3">CBS2887</strain>
    </source>
</reference>
<dbReference type="GO" id="GO:0016538">
    <property type="term" value="F:cyclin-dependent protein serine/threonine kinase regulator activity"/>
    <property type="evidence" value="ECO:0007669"/>
    <property type="project" value="TreeGrafter"/>
</dbReference>
<evidence type="ECO:0000256" key="1">
    <source>
        <dbReference type="SAM" id="MobiDB-lite"/>
    </source>
</evidence>
<organism evidence="3 4">
    <name type="scientific">Wickerhamomyces pijperi</name>
    <name type="common">Yeast</name>
    <name type="synonym">Pichia pijperi</name>
    <dbReference type="NCBI Taxonomy" id="599730"/>
    <lineage>
        <taxon>Eukaryota</taxon>
        <taxon>Fungi</taxon>
        <taxon>Dikarya</taxon>
        <taxon>Ascomycota</taxon>
        <taxon>Saccharomycotina</taxon>
        <taxon>Saccharomycetes</taxon>
        <taxon>Phaffomycetales</taxon>
        <taxon>Wickerhamomycetaceae</taxon>
        <taxon>Wickerhamomyces</taxon>
    </lineage>
</organism>
<dbReference type="GO" id="GO:0005634">
    <property type="term" value="C:nucleus"/>
    <property type="evidence" value="ECO:0007669"/>
    <property type="project" value="TreeGrafter"/>
</dbReference>
<evidence type="ECO:0000259" key="2">
    <source>
        <dbReference type="Pfam" id="PF00134"/>
    </source>
</evidence>
<dbReference type="GO" id="GO:0000307">
    <property type="term" value="C:cyclin-dependent protein kinase holoenzyme complex"/>
    <property type="evidence" value="ECO:0007669"/>
    <property type="project" value="UniProtKB-ARBA"/>
</dbReference>
<feature type="region of interest" description="Disordered" evidence="1">
    <location>
        <begin position="282"/>
        <end position="332"/>
    </location>
</feature>
<feature type="region of interest" description="Disordered" evidence="1">
    <location>
        <begin position="220"/>
        <end position="243"/>
    </location>
</feature>
<dbReference type="EMBL" id="JAEUBG010002778">
    <property type="protein sequence ID" value="KAH3684077.1"/>
    <property type="molecule type" value="Genomic_DNA"/>
</dbReference>
<dbReference type="Proteomes" id="UP000774326">
    <property type="component" value="Unassembled WGS sequence"/>
</dbReference>
<dbReference type="InterPro" id="IPR006671">
    <property type="entry name" value="Cyclin_N"/>
</dbReference>
<evidence type="ECO:0000313" key="4">
    <source>
        <dbReference type="Proteomes" id="UP000774326"/>
    </source>
</evidence>